<keyword evidence="2" id="KW-1185">Reference proteome</keyword>
<protein>
    <submittedName>
        <fullName evidence="1">Sporulation protein</fullName>
    </submittedName>
</protein>
<name>A0A4Q9QWM4_9GAMM</name>
<gene>
    <name evidence="1" type="ORF">DNJ96_18985</name>
</gene>
<dbReference type="Proteomes" id="UP000292639">
    <property type="component" value="Unassembled WGS sequence"/>
</dbReference>
<accession>A0A4Q9QWM4</accession>
<evidence type="ECO:0000313" key="1">
    <source>
        <dbReference type="EMBL" id="TBU87502.1"/>
    </source>
</evidence>
<dbReference type="OrthoDB" id="6193567at2"/>
<organism evidence="1 2">
    <name type="scientific">Stutzerimonas kirkiae</name>
    <dbReference type="NCBI Taxonomy" id="2211392"/>
    <lineage>
        <taxon>Bacteria</taxon>
        <taxon>Pseudomonadati</taxon>
        <taxon>Pseudomonadota</taxon>
        <taxon>Gammaproteobacteria</taxon>
        <taxon>Pseudomonadales</taxon>
        <taxon>Pseudomonadaceae</taxon>
        <taxon>Stutzerimonas</taxon>
    </lineage>
</organism>
<reference evidence="1 2" key="1">
    <citation type="submission" date="2018-06" db="EMBL/GenBank/DDBJ databases">
        <title>Three novel Pseudomonas species isolated from symptomatic oak.</title>
        <authorList>
            <person name="Bueno-Gonzalez V."/>
            <person name="Brady C."/>
        </authorList>
    </citation>
    <scope>NUCLEOTIDE SEQUENCE [LARGE SCALE GENOMIC DNA]</scope>
    <source>
        <strain evidence="1 2">P17C</strain>
    </source>
</reference>
<dbReference type="RefSeq" id="WP_131186267.1">
    <property type="nucleotide sequence ID" value="NZ_QJUO01000064.1"/>
</dbReference>
<proteinExistence type="predicted"/>
<sequence length="218" mass="24271">MRWLFLLLLMLNAFFYIQHQHRLPLAPVEVQSPESRVGESIRLLSESQAGGDGQREETCLFLGGIDSEAALLDLRQRLLSLDIDSNVLGLDSVSGEDFWVYLPPLGSRPASLQQLRELQARNVDGYIIAEGDLANGISLGIFPRKADVDRLLARLQELGYEPGVRTLPRLHRKFWLRISPESRRLVSPEVLAIVLAAVPGVQSEQMPCKGIATESGFE</sequence>
<evidence type="ECO:0000313" key="2">
    <source>
        <dbReference type="Proteomes" id="UP000292639"/>
    </source>
</evidence>
<comment type="caution">
    <text evidence="1">The sequence shown here is derived from an EMBL/GenBank/DDBJ whole genome shotgun (WGS) entry which is preliminary data.</text>
</comment>
<dbReference type="EMBL" id="QJUP01000051">
    <property type="protein sequence ID" value="TBU87502.1"/>
    <property type="molecule type" value="Genomic_DNA"/>
</dbReference>
<dbReference type="AlphaFoldDB" id="A0A4Q9QWM4"/>